<organism evidence="7 8">
    <name type="scientific">Cyanidium caldarium</name>
    <name type="common">Red alga</name>
    <dbReference type="NCBI Taxonomy" id="2771"/>
    <lineage>
        <taxon>Eukaryota</taxon>
        <taxon>Rhodophyta</taxon>
        <taxon>Bangiophyceae</taxon>
        <taxon>Cyanidiales</taxon>
        <taxon>Cyanidiaceae</taxon>
        <taxon>Cyanidium</taxon>
    </lineage>
</organism>
<dbReference type="Proteomes" id="UP001301350">
    <property type="component" value="Unassembled WGS sequence"/>
</dbReference>
<reference evidence="7 8" key="1">
    <citation type="submission" date="2022-07" db="EMBL/GenBank/DDBJ databases">
        <title>Genome-wide signatures of adaptation to extreme environments.</title>
        <authorList>
            <person name="Cho C.H."/>
            <person name="Yoon H.S."/>
        </authorList>
    </citation>
    <scope>NUCLEOTIDE SEQUENCE [LARGE SCALE GENOMIC DNA]</scope>
    <source>
        <strain evidence="7 8">DBV 063 E5</strain>
    </source>
</reference>
<dbReference type="InterPro" id="IPR037185">
    <property type="entry name" value="EmrE-like"/>
</dbReference>
<dbReference type="EMBL" id="JANCYW010000004">
    <property type="protein sequence ID" value="KAK4535364.1"/>
    <property type="molecule type" value="Genomic_DNA"/>
</dbReference>
<keyword evidence="8" id="KW-1185">Reference proteome</keyword>
<dbReference type="SUPFAM" id="SSF103481">
    <property type="entry name" value="Multidrug resistance efflux transporter EmrE"/>
    <property type="match status" value="2"/>
</dbReference>
<dbReference type="AlphaFoldDB" id="A0AAV9IST8"/>
<feature type="transmembrane region" description="Helical" evidence="5">
    <location>
        <begin position="187"/>
        <end position="209"/>
    </location>
</feature>
<evidence type="ECO:0000256" key="4">
    <source>
        <dbReference type="ARBA" id="ARBA00023136"/>
    </source>
</evidence>
<dbReference type="InterPro" id="IPR050186">
    <property type="entry name" value="TPT_transporter"/>
</dbReference>
<comment type="caution">
    <text evidence="7">The sequence shown here is derived from an EMBL/GenBank/DDBJ whole genome shotgun (WGS) entry which is preliminary data.</text>
</comment>
<feature type="transmembrane region" description="Helical" evidence="5">
    <location>
        <begin position="163"/>
        <end position="181"/>
    </location>
</feature>
<feature type="transmembrane region" description="Helical" evidence="5">
    <location>
        <begin position="111"/>
        <end position="129"/>
    </location>
</feature>
<feature type="transmembrane region" description="Helical" evidence="5">
    <location>
        <begin position="221"/>
        <end position="240"/>
    </location>
</feature>
<evidence type="ECO:0000313" key="7">
    <source>
        <dbReference type="EMBL" id="KAK4535364.1"/>
    </source>
</evidence>
<feature type="transmembrane region" description="Helical" evidence="5">
    <location>
        <begin position="76"/>
        <end position="99"/>
    </location>
</feature>
<evidence type="ECO:0000313" key="8">
    <source>
        <dbReference type="Proteomes" id="UP001301350"/>
    </source>
</evidence>
<protein>
    <recommendedName>
        <fullName evidence="6">Sugar phosphate transporter domain-containing protein</fullName>
    </recommendedName>
</protein>
<keyword evidence="3 5" id="KW-1133">Transmembrane helix</keyword>
<dbReference type="InterPro" id="IPR004853">
    <property type="entry name" value="Sugar_P_trans_dom"/>
</dbReference>
<dbReference type="GO" id="GO:0016020">
    <property type="term" value="C:membrane"/>
    <property type="evidence" value="ECO:0007669"/>
    <property type="project" value="UniProtKB-SubCell"/>
</dbReference>
<accession>A0AAV9IST8</accession>
<evidence type="ECO:0000259" key="6">
    <source>
        <dbReference type="Pfam" id="PF03151"/>
    </source>
</evidence>
<gene>
    <name evidence="7" type="ORF">CDCA_CDCA04G1389</name>
</gene>
<feature type="transmembrane region" description="Helical" evidence="5">
    <location>
        <begin position="260"/>
        <end position="281"/>
    </location>
</feature>
<feature type="domain" description="Sugar phosphate transporter" evidence="6">
    <location>
        <begin position="50"/>
        <end position="331"/>
    </location>
</feature>
<sequence>MNQLHDRKHDSRLQLLSDGPATSARGAGGEHDHFFPRPFLQREQVEVAAVCAANVLCTILVVSANKVVFDRYRFTYAATLTFVHFVVTGAGLALAAVTGCFAPMRLEWRKVARLALLGAGFVVLTNLSLQHNSVSFYQLFKHLNTVGVVAIEWLAYRKPLARRLWLPVALLLLGVVVNTANDFKFNWVGFAYANGGVLVTSYYQIWAGSLQREMKCNPLQLQLYTAPLSALCILPMLPLLDDYRRTSAASIEHFQPTPTALAMILLSGVVALFVNVSIFLTIGRTSALTYNVLGHAKTTTLLLFDFMFFGRPLDLRNTVGVAVALAGVFLYTHAKLAPASEPSADRPKPNA</sequence>
<keyword evidence="4 5" id="KW-0472">Membrane</keyword>
<evidence type="ECO:0000256" key="5">
    <source>
        <dbReference type="SAM" id="Phobius"/>
    </source>
</evidence>
<evidence type="ECO:0000256" key="3">
    <source>
        <dbReference type="ARBA" id="ARBA00022989"/>
    </source>
</evidence>
<evidence type="ECO:0000256" key="1">
    <source>
        <dbReference type="ARBA" id="ARBA00004141"/>
    </source>
</evidence>
<comment type="subcellular location">
    <subcellularLocation>
        <location evidence="1">Membrane</location>
        <topology evidence="1">Multi-pass membrane protein</topology>
    </subcellularLocation>
</comment>
<dbReference type="Pfam" id="PF03151">
    <property type="entry name" value="TPT"/>
    <property type="match status" value="1"/>
</dbReference>
<evidence type="ECO:0000256" key="2">
    <source>
        <dbReference type="ARBA" id="ARBA00022692"/>
    </source>
</evidence>
<name>A0AAV9IST8_CYACA</name>
<proteinExistence type="predicted"/>
<dbReference type="PANTHER" id="PTHR11132">
    <property type="entry name" value="SOLUTE CARRIER FAMILY 35"/>
    <property type="match status" value="1"/>
</dbReference>
<keyword evidence="2 5" id="KW-0812">Transmembrane</keyword>